<comment type="caution">
    <text evidence="5">The sequence shown here is derived from an EMBL/GenBank/DDBJ whole genome shotgun (WGS) entry which is preliminary data.</text>
</comment>
<dbReference type="InterPro" id="IPR001387">
    <property type="entry name" value="Cro/C1-type_HTH"/>
</dbReference>
<keyword evidence="6" id="KW-1185">Reference proteome</keyword>
<accession>A0A372EG98</accession>
<dbReference type="Gene3D" id="1.10.260.40">
    <property type="entry name" value="lambda repressor-like DNA-binding domains"/>
    <property type="match status" value="2"/>
</dbReference>
<dbReference type="GO" id="GO:0005829">
    <property type="term" value="C:cytosol"/>
    <property type="evidence" value="ECO:0007669"/>
    <property type="project" value="TreeGrafter"/>
</dbReference>
<dbReference type="PROSITE" id="PS50943">
    <property type="entry name" value="HTH_CROC1"/>
    <property type="match status" value="2"/>
</dbReference>
<evidence type="ECO:0000256" key="3">
    <source>
        <dbReference type="ARBA" id="ARBA00023163"/>
    </source>
</evidence>
<evidence type="ECO:0000313" key="6">
    <source>
        <dbReference type="Proteomes" id="UP000261931"/>
    </source>
</evidence>
<reference evidence="5 6" key="1">
    <citation type="submission" date="2018-08" db="EMBL/GenBank/DDBJ databases">
        <title>Hydrogenophaga sp. LA-38 isolated from sludge.</title>
        <authorList>
            <person name="Im W.-T."/>
        </authorList>
    </citation>
    <scope>NUCLEOTIDE SEQUENCE [LARGE SCALE GENOMIC DNA]</scope>
    <source>
        <strain evidence="5 6">LA-38</strain>
    </source>
</reference>
<dbReference type="PANTHER" id="PTHR46797:SF23">
    <property type="entry name" value="HTH-TYPE TRANSCRIPTIONAL REGULATOR SUTR"/>
    <property type="match status" value="1"/>
</dbReference>
<dbReference type="PANTHER" id="PTHR46797">
    <property type="entry name" value="HTH-TYPE TRANSCRIPTIONAL REGULATOR"/>
    <property type="match status" value="1"/>
</dbReference>
<keyword evidence="2" id="KW-0238">DNA-binding</keyword>
<evidence type="ECO:0000259" key="4">
    <source>
        <dbReference type="PROSITE" id="PS50943"/>
    </source>
</evidence>
<dbReference type="GO" id="GO:0003677">
    <property type="term" value="F:DNA binding"/>
    <property type="evidence" value="ECO:0007669"/>
    <property type="project" value="UniProtKB-KW"/>
</dbReference>
<feature type="domain" description="HTH cro/C1-type" evidence="4">
    <location>
        <begin position="29"/>
        <end position="83"/>
    </location>
</feature>
<dbReference type="Proteomes" id="UP000261931">
    <property type="component" value="Unassembled WGS sequence"/>
</dbReference>
<evidence type="ECO:0000256" key="1">
    <source>
        <dbReference type="ARBA" id="ARBA00023015"/>
    </source>
</evidence>
<protein>
    <submittedName>
        <fullName evidence="5">XRE family transcriptional regulator</fullName>
    </submittedName>
</protein>
<dbReference type="InterPro" id="IPR010982">
    <property type="entry name" value="Lambda_DNA-bd_dom_sf"/>
</dbReference>
<keyword evidence="3" id="KW-0804">Transcription</keyword>
<name>A0A372EG98_9BURK</name>
<dbReference type="SUPFAM" id="SSF47413">
    <property type="entry name" value="lambda repressor-like DNA-binding domains"/>
    <property type="match status" value="2"/>
</dbReference>
<dbReference type="AlphaFoldDB" id="A0A372EG98"/>
<dbReference type="Pfam" id="PF01381">
    <property type="entry name" value="HTH_3"/>
    <property type="match status" value="1"/>
</dbReference>
<dbReference type="SMART" id="SM00530">
    <property type="entry name" value="HTH_XRE"/>
    <property type="match status" value="2"/>
</dbReference>
<dbReference type="EMBL" id="QVLS01000011">
    <property type="protein sequence ID" value="RFP77412.1"/>
    <property type="molecule type" value="Genomic_DNA"/>
</dbReference>
<evidence type="ECO:0000256" key="2">
    <source>
        <dbReference type="ARBA" id="ARBA00023125"/>
    </source>
</evidence>
<dbReference type="Pfam" id="PF13560">
    <property type="entry name" value="HTH_31"/>
    <property type="match status" value="1"/>
</dbReference>
<evidence type="ECO:0000313" key="5">
    <source>
        <dbReference type="EMBL" id="RFP77412.1"/>
    </source>
</evidence>
<feature type="domain" description="HTH cro/C1-type" evidence="4">
    <location>
        <begin position="106"/>
        <end position="160"/>
    </location>
</feature>
<dbReference type="GO" id="GO:0003700">
    <property type="term" value="F:DNA-binding transcription factor activity"/>
    <property type="evidence" value="ECO:0007669"/>
    <property type="project" value="TreeGrafter"/>
</dbReference>
<keyword evidence="1" id="KW-0805">Transcription regulation</keyword>
<sequence>MACVRCHPFLVPEQASDSQLLLAQLAANLRALRAKDNWTASALAEQAHISRRMLQLLEQGGVNVSLGAVNKLARALGVTTGSLLGKRPMARQDGAALIEQVLATNLVSARRRLNLTQETLAQQSGISRAVIAHIERQARNPSLHTLARLAAALDLSLEALLSQ</sequence>
<proteinExistence type="predicted"/>
<gene>
    <name evidence="5" type="ORF">DY262_16795</name>
</gene>
<organism evidence="5 6">
    <name type="scientific">Hydrogenophaga borbori</name>
    <dbReference type="NCBI Taxonomy" id="2294117"/>
    <lineage>
        <taxon>Bacteria</taxon>
        <taxon>Pseudomonadati</taxon>
        <taxon>Pseudomonadota</taxon>
        <taxon>Betaproteobacteria</taxon>
        <taxon>Burkholderiales</taxon>
        <taxon>Comamonadaceae</taxon>
        <taxon>Hydrogenophaga</taxon>
    </lineage>
</organism>
<dbReference type="CDD" id="cd00093">
    <property type="entry name" value="HTH_XRE"/>
    <property type="match status" value="2"/>
</dbReference>
<dbReference type="InterPro" id="IPR050807">
    <property type="entry name" value="TransReg_Diox_bact_type"/>
</dbReference>